<accession>A0ABS9UHQ7</accession>
<proteinExistence type="predicted"/>
<evidence type="ECO:0000313" key="1">
    <source>
        <dbReference type="EMBL" id="MCH7323872.1"/>
    </source>
</evidence>
<sequence>MPIRYRCRHCKVEMGSLPFDAEKTIHKLHLFEIGEMDEFVEKNAQGETIVHSICEHCEQSLRQFPDYYALKKWLQ</sequence>
<dbReference type="Pfam" id="PF10955">
    <property type="entry name" value="Fin"/>
    <property type="match status" value="1"/>
</dbReference>
<name>A0ABS9UHQ7_9BACL</name>
<dbReference type="RefSeq" id="WP_241371032.1">
    <property type="nucleotide sequence ID" value="NZ_JAKZFC010000011.1"/>
</dbReference>
<comment type="caution">
    <text evidence="1">The sequence shown here is derived from an EMBL/GenBank/DDBJ whole genome shotgun (WGS) entry which is preliminary data.</text>
</comment>
<dbReference type="Proteomes" id="UP001316087">
    <property type="component" value="Unassembled WGS sequence"/>
</dbReference>
<dbReference type="InterPro" id="IPR020115">
    <property type="entry name" value="Fin"/>
</dbReference>
<organism evidence="1 2">
    <name type="scientific">Solibacillus palustris</name>
    <dbReference type="NCBI Taxonomy" id="2908203"/>
    <lineage>
        <taxon>Bacteria</taxon>
        <taxon>Bacillati</taxon>
        <taxon>Bacillota</taxon>
        <taxon>Bacilli</taxon>
        <taxon>Bacillales</taxon>
        <taxon>Caryophanaceae</taxon>
        <taxon>Solibacillus</taxon>
    </lineage>
</organism>
<gene>
    <name evidence="1" type="ORF">LZ480_18545</name>
</gene>
<protein>
    <submittedName>
        <fullName evidence="1">Anti-sigma-F factor Fin family protein</fullName>
    </submittedName>
</protein>
<evidence type="ECO:0000313" key="2">
    <source>
        <dbReference type="Proteomes" id="UP001316087"/>
    </source>
</evidence>
<keyword evidence="2" id="KW-1185">Reference proteome</keyword>
<reference evidence="1 2" key="1">
    <citation type="submission" date="2022-03" db="EMBL/GenBank/DDBJ databases">
        <authorList>
            <person name="Jo J.-H."/>
            <person name="Im W.-T."/>
        </authorList>
    </citation>
    <scope>NUCLEOTIDE SEQUENCE [LARGE SCALE GENOMIC DNA]</scope>
    <source>
        <strain evidence="1 2">MA9</strain>
    </source>
</reference>
<dbReference type="EMBL" id="JAKZFC010000011">
    <property type="protein sequence ID" value="MCH7323872.1"/>
    <property type="molecule type" value="Genomic_DNA"/>
</dbReference>